<keyword evidence="2" id="KW-1185">Reference proteome</keyword>
<gene>
    <name evidence="1" type="ORF">CERZMDRAFT_80568</name>
</gene>
<evidence type="ECO:0000313" key="2">
    <source>
        <dbReference type="Proteomes" id="UP000799539"/>
    </source>
</evidence>
<proteinExistence type="predicted"/>
<dbReference type="EMBL" id="ML992662">
    <property type="protein sequence ID" value="KAF2217927.1"/>
    <property type="molecule type" value="Genomic_DNA"/>
</dbReference>
<dbReference type="Proteomes" id="UP000799539">
    <property type="component" value="Unassembled WGS sequence"/>
</dbReference>
<name>A0A6A6FWW0_9PEZI</name>
<evidence type="ECO:0000313" key="1">
    <source>
        <dbReference type="EMBL" id="KAF2217927.1"/>
    </source>
</evidence>
<sequence>MHHRRHHPDCPLIVHNVAFAQLPMWVEENRPFLHYDEDTVHELYSWVDPAHADEWTFLGICQRKKSCPCRRSTWSPWLIGVHRRLEAMLGSILGPMLESTVNWSPSSIGGPAGRHAGLHLLAAQEKSAKSRPRPQINVTDPEDSLLGQRIVKIARPRVPPKRHHNELIDHEAVLEQHRIRNVAMEKSEEKSRKKAIKKSLSDSKTWRGKLVERDAVDNCEHLLYEAEHGCGSVSETESSLPVVPIISNSAISLLGDTAVANGKGFRRQNRLKHVKDIANVQSASFARRQRATYRCGVSYLASGIPIQVER</sequence>
<organism evidence="1 2">
    <name type="scientific">Cercospora zeae-maydis SCOH1-5</name>
    <dbReference type="NCBI Taxonomy" id="717836"/>
    <lineage>
        <taxon>Eukaryota</taxon>
        <taxon>Fungi</taxon>
        <taxon>Dikarya</taxon>
        <taxon>Ascomycota</taxon>
        <taxon>Pezizomycotina</taxon>
        <taxon>Dothideomycetes</taxon>
        <taxon>Dothideomycetidae</taxon>
        <taxon>Mycosphaerellales</taxon>
        <taxon>Mycosphaerellaceae</taxon>
        <taxon>Cercospora</taxon>
    </lineage>
</organism>
<accession>A0A6A6FWW0</accession>
<reference evidence="1" key="1">
    <citation type="journal article" date="2020" name="Stud. Mycol.">
        <title>101 Dothideomycetes genomes: a test case for predicting lifestyles and emergence of pathogens.</title>
        <authorList>
            <person name="Haridas S."/>
            <person name="Albert R."/>
            <person name="Binder M."/>
            <person name="Bloem J."/>
            <person name="Labutti K."/>
            <person name="Salamov A."/>
            <person name="Andreopoulos B."/>
            <person name="Baker S."/>
            <person name="Barry K."/>
            <person name="Bills G."/>
            <person name="Bluhm B."/>
            <person name="Cannon C."/>
            <person name="Castanera R."/>
            <person name="Culley D."/>
            <person name="Daum C."/>
            <person name="Ezra D."/>
            <person name="Gonzalez J."/>
            <person name="Henrissat B."/>
            <person name="Kuo A."/>
            <person name="Liang C."/>
            <person name="Lipzen A."/>
            <person name="Lutzoni F."/>
            <person name="Magnuson J."/>
            <person name="Mondo S."/>
            <person name="Nolan M."/>
            <person name="Ohm R."/>
            <person name="Pangilinan J."/>
            <person name="Park H.-J."/>
            <person name="Ramirez L."/>
            <person name="Alfaro M."/>
            <person name="Sun H."/>
            <person name="Tritt A."/>
            <person name="Yoshinaga Y."/>
            <person name="Zwiers L.-H."/>
            <person name="Turgeon B."/>
            <person name="Goodwin S."/>
            <person name="Spatafora J."/>
            <person name="Crous P."/>
            <person name="Grigoriev I."/>
        </authorList>
    </citation>
    <scope>NUCLEOTIDE SEQUENCE</scope>
    <source>
        <strain evidence="1">SCOH1-5</strain>
    </source>
</reference>
<protein>
    <submittedName>
        <fullName evidence="1">Uncharacterized protein</fullName>
    </submittedName>
</protein>
<dbReference type="AlphaFoldDB" id="A0A6A6FWW0"/>
<dbReference type="OrthoDB" id="10670510at2759"/>